<dbReference type="eggNOG" id="ENOG502QY0U">
    <property type="taxonomic scope" value="Eukaryota"/>
</dbReference>
<dbReference type="VEuPathDB" id="FungiDB:MCYG_06693"/>
<feature type="compositionally biased region" description="Low complexity" evidence="1">
    <location>
        <begin position="138"/>
        <end position="149"/>
    </location>
</feature>
<dbReference type="InterPro" id="IPR058345">
    <property type="entry name" value="DUF8032"/>
</dbReference>
<feature type="compositionally biased region" description="Low complexity" evidence="1">
    <location>
        <begin position="580"/>
        <end position="598"/>
    </location>
</feature>
<dbReference type="Pfam" id="PF26087">
    <property type="entry name" value="DUF8032"/>
    <property type="match status" value="1"/>
</dbReference>
<dbReference type="PANTHER" id="PTHR22949">
    <property type="entry name" value="WHITE COLLAR 2 PROTEIN WC2"/>
    <property type="match status" value="1"/>
</dbReference>
<feature type="domain" description="DUF8032" evidence="2">
    <location>
        <begin position="159"/>
        <end position="252"/>
    </location>
</feature>
<dbReference type="AlphaFoldDB" id="C5FVE0"/>
<feature type="region of interest" description="Disordered" evidence="1">
    <location>
        <begin position="250"/>
        <end position="390"/>
    </location>
</feature>
<protein>
    <recommendedName>
        <fullName evidence="2">DUF8032 domain-containing protein</fullName>
    </recommendedName>
</protein>
<evidence type="ECO:0000259" key="2">
    <source>
        <dbReference type="Pfam" id="PF26087"/>
    </source>
</evidence>
<feature type="region of interest" description="Disordered" evidence="1">
    <location>
        <begin position="1"/>
        <end position="151"/>
    </location>
</feature>
<feature type="compositionally biased region" description="Basic residues" evidence="1">
    <location>
        <begin position="259"/>
        <end position="271"/>
    </location>
</feature>
<reference evidence="4" key="1">
    <citation type="journal article" date="2012" name="MBio">
        <title>Comparative genome analysis of Trichophyton rubrum and related dermatophytes reveals candidate genes involved in infection.</title>
        <authorList>
            <person name="Martinez D.A."/>
            <person name="Oliver B.G."/>
            <person name="Graeser Y."/>
            <person name="Goldberg J.M."/>
            <person name="Li W."/>
            <person name="Martinez-Rossi N.M."/>
            <person name="Monod M."/>
            <person name="Shelest E."/>
            <person name="Barton R.C."/>
            <person name="Birch E."/>
            <person name="Brakhage A.A."/>
            <person name="Chen Z."/>
            <person name="Gurr S.J."/>
            <person name="Heiman D."/>
            <person name="Heitman J."/>
            <person name="Kosti I."/>
            <person name="Rossi A."/>
            <person name="Saif S."/>
            <person name="Samalova M."/>
            <person name="Saunders C.W."/>
            <person name="Shea T."/>
            <person name="Summerbell R.C."/>
            <person name="Xu J."/>
            <person name="Young S."/>
            <person name="Zeng Q."/>
            <person name="Birren B.W."/>
            <person name="Cuomo C.A."/>
            <person name="White T.C."/>
        </authorList>
    </citation>
    <scope>NUCLEOTIDE SEQUENCE [LARGE SCALE GENOMIC DNA]</scope>
    <source>
        <strain evidence="4">ATCC MYA-4605 / CBS 113480</strain>
    </source>
</reference>
<organism evidence="3 4">
    <name type="scientific">Arthroderma otae (strain ATCC MYA-4605 / CBS 113480)</name>
    <name type="common">Microsporum canis</name>
    <dbReference type="NCBI Taxonomy" id="554155"/>
    <lineage>
        <taxon>Eukaryota</taxon>
        <taxon>Fungi</taxon>
        <taxon>Dikarya</taxon>
        <taxon>Ascomycota</taxon>
        <taxon>Pezizomycotina</taxon>
        <taxon>Eurotiomycetes</taxon>
        <taxon>Eurotiomycetidae</taxon>
        <taxon>Onygenales</taxon>
        <taxon>Arthrodermataceae</taxon>
        <taxon>Microsporum</taxon>
    </lineage>
</organism>
<dbReference type="GeneID" id="9227127"/>
<accession>C5FVE0</accession>
<dbReference type="STRING" id="554155.C5FVE0"/>
<gene>
    <name evidence="3" type="ORF">MCYG_06693</name>
</gene>
<feature type="region of interest" description="Disordered" evidence="1">
    <location>
        <begin position="575"/>
        <end position="612"/>
    </location>
</feature>
<feature type="compositionally biased region" description="Pro residues" evidence="1">
    <location>
        <begin position="285"/>
        <end position="312"/>
    </location>
</feature>
<feature type="compositionally biased region" description="Polar residues" evidence="1">
    <location>
        <begin position="126"/>
        <end position="137"/>
    </location>
</feature>
<dbReference type="RefSeq" id="XP_002844729.1">
    <property type="nucleotide sequence ID" value="XM_002844683.1"/>
</dbReference>
<evidence type="ECO:0000313" key="3">
    <source>
        <dbReference type="EMBL" id="EEQ33874.1"/>
    </source>
</evidence>
<sequence>MATAHMQRPYPPIYHPQSSVGQQDQHGRSLYAQPPLGMYAAYPQYSPISSLPPYQQQQQPQHQQHQQHQQHPQHQHPQTQGLMMSPVSAPMPQMPHPQHHQQQHPQQQQHQHQQQQVSPRMKLESRPQTSSSPATNSGAAPGPIPATTPLVVRQDTNGVQWIAFEYSRDRVKMEYTIRCDVENINIETLSQDFKTENCVYPRACCTKDQYRGNRLVYETECNAVGWALAELNPCLRGKRGLIQRAVDSWRNSHQDPRLRSRRVKRMAKANNRKAVAQHTSHLASPPQPQPQQTPQAPLPGLPPHHQPPPPPQQQQQHHQPQHQDGHAHEDVSAQYRQPTTSYDRPAHVFQGAYPPYPAASTATAAEASKRQPDEDDPSQSQTQSQFRDLPEGKRRKFILVEDPQRSCRVRVKVMLDQVDMKEIPDSYRKANSVFPRTYFPVHSPFGLQRRRGDRFLDEDDEAAPAGTVVAGEDCSSEDVTVGRTMVPVPMLDGEASVAVPRLARKKRDREMLLNDMGYRMSWGQSRVFAGRTLFLQRSMDAYRNKMRNSMLTAGHETSEIAPYFETRVGKRRWLERGKKSSSAAAAGEATTEAASPAAVLTTASSRSAEEVE</sequence>
<keyword evidence="4" id="KW-1185">Reference proteome</keyword>
<dbReference type="PANTHER" id="PTHR22949:SF0">
    <property type="entry name" value="RE27538P"/>
    <property type="match status" value="1"/>
</dbReference>
<dbReference type="Proteomes" id="UP000002035">
    <property type="component" value="Unassembled WGS sequence"/>
</dbReference>
<evidence type="ECO:0000256" key="1">
    <source>
        <dbReference type="SAM" id="MobiDB-lite"/>
    </source>
</evidence>
<dbReference type="OrthoDB" id="5599902at2759"/>
<dbReference type="EMBL" id="DS995706">
    <property type="protein sequence ID" value="EEQ33874.1"/>
    <property type="molecule type" value="Genomic_DNA"/>
</dbReference>
<name>C5FVE0_ARTOC</name>
<dbReference type="OMA" id="YFPVQMK"/>
<dbReference type="HOGENOM" id="CLU_014950_1_0_1"/>
<evidence type="ECO:0000313" key="4">
    <source>
        <dbReference type="Proteomes" id="UP000002035"/>
    </source>
</evidence>
<feature type="compositionally biased region" description="Low complexity" evidence="1">
    <location>
        <begin position="55"/>
        <end position="78"/>
    </location>
</feature>
<feature type="compositionally biased region" description="Low complexity" evidence="1">
    <location>
        <begin position="103"/>
        <end position="116"/>
    </location>
</feature>
<proteinExistence type="predicted"/>
<feature type="compositionally biased region" description="Basic and acidic residues" evidence="1">
    <location>
        <begin position="321"/>
        <end position="331"/>
    </location>
</feature>